<evidence type="ECO:0000256" key="2">
    <source>
        <dbReference type="ARBA" id="ARBA00022679"/>
    </source>
</evidence>
<dbReference type="Pfam" id="PF00132">
    <property type="entry name" value="Hexapep"/>
    <property type="match status" value="1"/>
</dbReference>
<dbReference type="GO" id="GO:0005829">
    <property type="term" value="C:cytosol"/>
    <property type="evidence" value="ECO:0007669"/>
    <property type="project" value="TreeGrafter"/>
</dbReference>
<dbReference type="GO" id="GO:0008374">
    <property type="term" value="F:O-acyltransferase activity"/>
    <property type="evidence" value="ECO:0007669"/>
    <property type="project" value="TreeGrafter"/>
</dbReference>
<name>A0A839Q707_MYCIR</name>
<comment type="similarity">
    <text evidence="1">Belongs to the transferase hexapeptide repeat family.</text>
</comment>
<evidence type="ECO:0000313" key="4">
    <source>
        <dbReference type="Proteomes" id="UP000550501"/>
    </source>
</evidence>
<keyword evidence="4" id="KW-1185">Reference proteome</keyword>
<dbReference type="PANTHER" id="PTHR23416">
    <property type="entry name" value="SIALIC ACID SYNTHASE-RELATED"/>
    <property type="match status" value="1"/>
</dbReference>
<dbReference type="RefSeq" id="WP_260156028.1">
    <property type="nucleotide sequence ID" value="NZ_JACHVU010000005.1"/>
</dbReference>
<proteinExistence type="inferred from homology"/>
<keyword evidence="2 3" id="KW-0808">Transferase</keyword>
<dbReference type="AlphaFoldDB" id="A0A839Q707"/>
<dbReference type="PANTHER" id="PTHR23416:SF23">
    <property type="entry name" value="ACETYLTRANSFERASE C18B11.09C-RELATED"/>
    <property type="match status" value="1"/>
</dbReference>
<dbReference type="InterPro" id="IPR001451">
    <property type="entry name" value="Hexapep"/>
</dbReference>
<dbReference type="InterPro" id="IPR051159">
    <property type="entry name" value="Hexapeptide_acetyltransf"/>
</dbReference>
<dbReference type="Gene3D" id="2.160.10.10">
    <property type="entry name" value="Hexapeptide repeat proteins"/>
    <property type="match status" value="1"/>
</dbReference>
<dbReference type="SUPFAM" id="SSF51161">
    <property type="entry name" value="Trimeric LpxA-like enzymes"/>
    <property type="match status" value="1"/>
</dbReference>
<comment type="caution">
    <text evidence="3">The sequence shown here is derived from an EMBL/GenBank/DDBJ whole genome shotgun (WGS) entry which is preliminary data.</text>
</comment>
<evidence type="ECO:0000256" key="1">
    <source>
        <dbReference type="ARBA" id="ARBA00007274"/>
    </source>
</evidence>
<protein>
    <submittedName>
        <fullName evidence="3">Acetyltransferase-like isoleucine patch superfamily enzyme</fullName>
    </submittedName>
</protein>
<dbReference type="InterPro" id="IPR011004">
    <property type="entry name" value="Trimer_LpxA-like_sf"/>
</dbReference>
<organism evidence="3 4">
    <name type="scientific">Mycolicibacterium iranicum</name>
    <name type="common">Mycobacterium iranicum</name>
    <dbReference type="NCBI Taxonomy" id="912594"/>
    <lineage>
        <taxon>Bacteria</taxon>
        <taxon>Bacillati</taxon>
        <taxon>Actinomycetota</taxon>
        <taxon>Actinomycetes</taxon>
        <taxon>Mycobacteriales</taxon>
        <taxon>Mycobacteriaceae</taxon>
        <taxon>Mycolicibacterium</taxon>
    </lineage>
</organism>
<reference evidence="3 4" key="1">
    <citation type="submission" date="2020-08" db="EMBL/GenBank/DDBJ databases">
        <title>The Agave Microbiome: Exploring the role of microbial communities in plant adaptations to desert environments.</title>
        <authorList>
            <person name="Partida-Martinez L.P."/>
        </authorList>
    </citation>
    <scope>NUCLEOTIDE SEQUENCE [LARGE SCALE GENOMIC DNA]</scope>
    <source>
        <strain evidence="3 4">AT2.18</strain>
    </source>
</reference>
<gene>
    <name evidence="3" type="ORF">FHR72_002767</name>
</gene>
<sequence>MNLGNLRAALARQRFSELGVDRWRADTGALKSDEVASLRRRERLFRALVLIKGAVRLPLTISRSIRMLAELLADVERLHAAPRRKMKAGRGCVLDRQTWLVNGSRIKLGNHVKVSAFSALIAGFEAEITIGDYTILGPGVFVVAANHGIASNGVPIRYQAWKERPVAIGNDVWIGANAVVLPGTQIGDGAVVGAGTVVSGHIPPGVIVYGDRGELKMRERK</sequence>
<dbReference type="EMBL" id="JACHVU010000005">
    <property type="protein sequence ID" value="MBB2991283.1"/>
    <property type="molecule type" value="Genomic_DNA"/>
</dbReference>
<evidence type="ECO:0000313" key="3">
    <source>
        <dbReference type="EMBL" id="MBB2991283.1"/>
    </source>
</evidence>
<accession>A0A839Q707</accession>
<dbReference type="Proteomes" id="UP000550501">
    <property type="component" value="Unassembled WGS sequence"/>
</dbReference>
<dbReference type="CDD" id="cd04647">
    <property type="entry name" value="LbH_MAT_like"/>
    <property type="match status" value="1"/>
</dbReference>